<dbReference type="Gene3D" id="3.30.450.380">
    <property type="match status" value="1"/>
</dbReference>
<evidence type="ECO:0000256" key="1">
    <source>
        <dbReference type="ARBA" id="ARBA00006611"/>
    </source>
</evidence>
<feature type="domain" description="AAA+ ATPase" evidence="2">
    <location>
        <begin position="217"/>
        <end position="371"/>
    </location>
</feature>
<dbReference type="InterPro" id="IPR027417">
    <property type="entry name" value="P-loop_NTPase"/>
</dbReference>
<comment type="similarity">
    <text evidence="1">Belongs to the GSP E family.</text>
</comment>
<proteinExistence type="inferred from homology"/>
<accession>A0ABU9XL25</accession>
<dbReference type="InterPro" id="IPR014155">
    <property type="entry name" value="VirB11"/>
</dbReference>
<keyword evidence="4" id="KW-1185">Reference proteome</keyword>
<dbReference type="CDD" id="cd01130">
    <property type="entry name" value="VirB11-like_ATPase"/>
    <property type="match status" value="1"/>
</dbReference>
<dbReference type="Pfam" id="PF00437">
    <property type="entry name" value="T2SSE"/>
    <property type="match status" value="1"/>
</dbReference>
<dbReference type="InterPro" id="IPR001482">
    <property type="entry name" value="T2SS/T4SS_dom"/>
</dbReference>
<gene>
    <name evidence="3" type="primary">virB11</name>
    <name evidence="3" type="ORF">ABC228_10060</name>
</gene>
<evidence type="ECO:0000313" key="4">
    <source>
        <dbReference type="Proteomes" id="UP001444625"/>
    </source>
</evidence>
<reference evidence="3 4" key="1">
    <citation type="submission" date="2024-05" db="EMBL/GenBank/DDBJ databases">
        <authorList>
            <person name="Haq I."/>
            <person name="Ullah Z."/>
            <person name="Ahmad R."/>
            <person name="Li M."/>
            <person name="Tong Y."/>
        </authorList>
    </citation>
    <scope>NUCLEOTIDE SEQUENCE [LARGE SCALE GENOMIC DNA]</scope>
    <source>
        <strain evidence="3 4">16A2E</strain>
    </source>
</reference>
<dbReference type="Gene3D" id="3.40.50.300">
    <property type="entry name" value="P-loop containing nucleotide triphosphate hydrolases"/>
    <property type="match status" value="1"/>
</dbReference>
<dbReference type="InterPro" id="IPR003593">
    <property type="entry name" value="AAA+_ATPase"/>
</dbReference>
<evidence type="ECO:0000259" key="2">
    <source>
        <dbReference type="SMART" id="SM00382"/>
    </source>
</evidence>
<dbReference type="Proteomes" id="UP001444625">
    <property type="component" value="Unassembled WGS sequence"/>
</dbReference>
<dbReference type="NCBIfam" id="TIGR02788">
    <property type="entry name" value="VirB11"/>
    <property type="match status" value="1"/>
</dbReference>
<comment type="caution">
    <text evidence="3">The sequence shown here is derived from an EMBL/GenBank/DDBJ whole genome shotgun (WGS) entry which is preliminary data.</text>
</comment>
<dbReference type="PANTHER" id="PTHR30486:SF15">
    <property type="entry name" value="TYPE II_IV SECRETION SYSTEM ATPASE"/>
    <property type="match status" value="1"/>
</dbReference>
<evidence type="ECO:0000313" key="3">
    <source>
        <dbReference type="EMBL" id="MEN2767532.1"/>
    </source>
</evidence>
<dbReference type="SMART" id="SM00382">
    <property type="entry name" value="AAA"/>
    <property type="match status" value="1"/>
</dbReference>
<dbReference type="PANTHER" id="PTHR30486">
    <property type="entry name" value="TWITCHING MOTILITY PROTEIN PILT"/>
    <property type="match status" value="1"/>
</dbReference>
<organism evidence="3 4">
    <name type="scientific">Ornithinibacillus xuwenensis</name>
    <dbReference type="NCBI Taxonomy" id="3144668"/>
    <lineage>
        <taxon>Bacteria</taxon>
        <taxon>Bacillati</taxon>
        <taxon>Bacillota</taxon>
        <taxon>Bacilli</taxon>
        <taxon>Bacillales</taxon>
        <taxon>Bacillaceae</taxon>
        <taxon>Ornithinibacillus</taxon>
    </lineage>
</organism>
<sequence>MALFQKNNKEKKDYYETEYNVNNTYIDDLVEHYKSRLLTEVNLEQITTLEEREKKLKIERFINQFMTEEKVVIPRHDKEALLSKLIDESVGFGPLEPLLQDDSITEILVNGPKEIYIEKSGKLEQVDISFKDEAHVRHIVDRVVAPLGRRIDESSPMVDARLPDGSRVNAVISPISLTGTILSIRKFRKTPFEMKDLRRYGTFANDMEKFLQALVKTKQNILISGGTGSGKTTLLNALAKEIPYSERLITIEDSAELRLDRKNVVGMEARPPNVEGQGEISIRQLVKNALRMRPDRIIVGEVRGSEAFDMLQAMNTGHEGSLTTVHANTPADAINRVEGMVVMAGMDLPTNIIREYIVGAIDYIVQVQRLTDGTRKLLNIAEVTVNEQNKIEVKDIFCFKRTGVDEKGVIRGSFTPTGIIPKCLDHLEIFGFHFDRSFFEPKGEISDEFNRVYTL</sequence>
<dbReference type="SUPFAM" id="SSF52540">
    <property type="entry name" value="P-loop containing nucleoside triphosphate hydrolases"/>
    <property type="match status" value="1"/>
</dbReference>
<dbReference type="RefSeq" id="WP_345825006.1">
    <property type="nucleotide sequence ID" value="NZ_JBDIML010000003.1"/>
</dbReference>
<name>A0ABU9XL25_9BACI</name>
<protein>
    <submittedName>
        <fullName evidence="3">P-type DNA transfer ATPase VirB11</fullName>
    </submittedName>
</protein>
<dbReference type="EMBL" id="JBDIML010000003">
    <property type="protein sequence ID" value="MEN2767532.1"/>
    <property type="molecule type" value="Genomic_DNA"/>
</dbReference>
<dbReference type="InterPro" id="IPR050921">
    <property type="entry name" value="T4SS_GSP_E_ATPase"/>
</dbReference>